<gene>
    <name evidence="14" type="ORF">SAMN05444401_3837</name>
</gene>
<evidence type="ECO:0000256" key="5">
    <source>
        <dbReference type="ARBA" id="ARBA00022553"/>
    </source>
</evidence>
<dbReference type="GO" id="GO:0004721">
    <property type="term" value="F:phosphoprotein phosphatase activity"/>
    <property type="evidence" value="ECO:0007669"/>
    <property type="project" value="TreeGrafter"/>
</dbReference>
<dbReference type="Gene3D" id="3.30.565.10">
    <property type="entry name" value="Histidine kinase-like ATPase, C-terminal domain"/>
    <property type="match status" value="1"/>
</dbReference>
<dbReference type="STRING" id="1121298.SAMN05444401_3837"/>
<dbReference type="InterPro" id="IPR003594">
    <property type="entry name" value="HATPase_dom"/>
</dbReference>
<protein>
    <recommendedName>
        <fullName evidence="3">histidine kinase</fullName>
        <ecNumber evidence="3">2.7.13.3</ecNumber>
    </recommendedName>
</protein>
<dbReference type="CDD" id="cd00082">
    <property type="entry name" value="HisKA"/>
    <property type="match status" value="1"/>
</dbReference>
<evidence type="ECO:0000313" key="14">
    <source>
        <dbReference type="EMBL" id="SHJ76420.1"/>
    </source>
</evidence>
<evidence type="ECO:0000256" key="1">
    <source>
        <dbReference type="ARBA" id="ARBA00000085"/>
    </source>
</evidence>
<evidence type="ECO:0000256" key="2">
    <source>
        <dbReference type="ARBA" id="ARBA00004651"/>
    </source>
</evidence>
<dbReference type="InterPro" id="IPR036890">
    <property type="entry name" value="HATPase_C_sf"/>
</dbReference>
<dbReference type="GO" id="GO:0000155">
    <property type="term" value="F:phosphorelay sensor kinase activity"/>
    <property type="evidence" value="ECO:0007669"/>
    <property type="project" value="InterPro"/>
</dbReference>
<dbReference type="SUPFAM" id="SSF55874">
    <property type="entry name" value="ATPase domain of HSP90 chaperone/DNA topoisomerase II/histidine kinase"/>
    <property type="match status" value="1"/>
</dbReference>
<dbReference type="InterPro" id="IPR003661">
    <property type="entry name" value="HisK_dim/P_dom"/>
</dbReference>
<dbReference type="EMBL" id="FQZO01000007">
    <property type="protein sequence ID" value="SHJ76420.1"/>
    <property type="molecule type" value="Genomic_DNA"/>
</dbReference>
<dbReference type="GO" id="GO:0005886">
    <property type="term" value="C:plasma membrane"/>
    <property type="evidence" value="ECO:0007669"/>
    <property type="project" value="UniProtKB-SubCell"/>
</dbReference>
<evidence type="ECO:0000256" key="4">
    <source>
        <dbReference type="ARBA" id="ARBA00022475"/>
    </source>
</evidence>
<feature type="transmembrane region" description="Helical" evidence="12">
    <location>
        <begin position="44"/>
        <end position="64"/>
    </location>
</feature>
<keyword evidence="11 12" id="KW-0472">Membrane</keyword>
<evidence type="ECO:0000256" key="6">
    <source>
        <dbReference type="ARBA" id="ARBA00022679"/>
    </source>
</evidence>
<dbReference type="Pfam" id="PF02518">
    <property type="entry name" value="HATPase_c"/>
    <property type="match status" value="1"/>
</dbReference>
<dbReference type="OrthoDB" id="9780487at2"/>
<evidence type="ECO:0000256" key="11">
    <source>
        <dbReference type="ARBA" id="ARBA00023136"/>
    </source>
</evidence>
<keyword evidence="9 12" id="KW-1133">Transmembrane helix</keyword>
<evidence type="ECO:0000313" key="15">
    <source>
        <dbReference type="Proteomes" id="UP000184080"/>
    </source>
</evidence>
<keyword evidence="10" id="KW-0902">Two-component regulatory system</keyword>
<dbReference type="RefSeq" id="WP_073010549.1">
    <property type="nucleotide sequence ID" value="NZ_FQZO01000007.1"/>
</dbReference>
<dbReference type="PROSITE" id="PS50109">
    <property type="entry name" value="HIS_KIN"/>
    <property type="match status" value="1"/>
</dbReference>
<dbReference type="InterPro" id="IPR005467">
    <property type="entry name" value="His_kinase_dom"/>
</dbReference>
<organism evidence="14 15">
    <name type="scientific">Clostridium amylolyticum</name>
    <dbReference type="NCBI Taxonomy" id="1121298"/>
    <lineage>
        <taxon>Bacteria</taxon>
        <taxon>Bacillati</taxon>
        <taxon>Bacillota</taxon>
        <taxon>Clostridia</taxon>
        <taxon>Eubacteriales</taxon>
        <taxon>Clostridiaceae</taxon>
        <taxon>Clostridium</taxon>
    </lineage>
</organism>
<keyword evidence="8 14" id="KW-0418">Kinase</keyword>
<dbReference type="PANTHER" id="PTHR45453:SF2">
    <property type="entry name" value="HISTIDINE KINASE"/>
    <property type="match status" value="1"/>
</dbReference>
<comment type="catalytic activity">
    <reaction evidence="1">
        <text>ATP + protein L-histidine = ADP + protein N-phospho-L-histidine.</text>
        <dbReference type="EC" id="2.7.13.3"/>
    </reaction>
</comment>
<dbReference type="PANTHER" id="PTHR45453">
    <property type="entry name" value="PHOSPHATE REGULON SENSOR PROTEIN PHOR"/>
    <property type="match status" value="1"/>
</dbReference>
<dbReference type="GO" id="GO:0016036">
    <property type="term" value="P:cellular response to phosphate starvation"/>
    <property type="evidence" value="ECO:0007669"/>
    <property type="project" value="TreeGrafter"/>
</dbReference>
<dbReference type="InterPro" id="IPR050351">
    <property type="entry name" value="BphY/WalK/GraS-like"/>
</dbReference>
<sequence length="350" mass="41437">MKLKDFIKDRLKFAIIYFMNTFLVILVLYLTLVINKIKIKENNILYAILLSISLFAIFLIYDYYKNKSFYKHLNNLLKAEDDLDYILNIGNTANREQEMYKEVLIKAYKVFEGRSLRHEDNHKKYIYFINQWVHQMKTPVSVINLIVQEHINEENRKVLDSIYEENEKLSHGLDIMLYNARINDFNIDFNVVDLNLVQIVRKVINDNKKPLIRYNIFPRINNTDDINVNTDEKWLYFVINQILNNAIKYSKSKNKEKRFITFTMEEEASKVILSISDEGIGIPKEDLNRIFQPFFTGKNGRETSESTGMGMYLSKKICEHLGHELLVESSQRKGSTFSIVFYKGKNLFRL</sequence>
<evidence type="ECO:0000256" key="10">
    <source>
        <dbReference type="ARBA" id="ARBA00023012"/>
    </source>
</evidence>
<dbReference type="AlphaFoldDB" id="A0A1M6LZ99"/>
<accession>A0A1M6LZ99</accession>
<keyword evidence="6" id="KW-0808">Transferase</keyword>
<dbReference type="Proteomes" id="UP000184080">
    <property type="component" value="Unassembled WGS sequence"/>
</dbReference>
<name>A0A1M6LZ99_9CLOT</name>
<evidence type="ECO:0000259" key="13">
    <source>
        <dbReference type="PROSITE" id="PS50109"/>
    </source>
</evidence>
<feature type="transmembrane region" description="Helical" evidence="12">
    <location>
        <begin position="12"/>
        <end position="32"/>
    </location>
</feature>
<comment type="subcellular location">
    <subcellularLocation>
        <location evidence="2">Cell membrane</location>
        <topology evidence="2">Multi-pass membrane protein</topology>
    </subcellularLocation>
</comment>
<evidence type="ECO:0000256" key="7">
    <source>
        <dbReference type="ARBA" id="ARBA00022692"/>
    </source>
</evidence>
<evidence type="ECO:0000256" key="9">
    <source>
        <dbReference type="ARBA" id="ARBA00022989"/>
    </source>
</evidence>
<keyword evidence="7 12" id="KW-0812">Transmembrane</keyword>
<keyword evidence="5" id="KW-0597">Phosphoprotein</keyword>
<dbReference type="EC" id="2.7.13.3" evidence="3"/>
<dbReference type="InterPro" id="IPR004358">
    <property type="entry name" value="Sig_transdc_His_kin-like_C"/>
</dbReference>
<feature type="domain" description="Histidine kinase" evidence="13">
    <location>
        <begin position="131"/>
        <end position="345"/>
    </location>
</feature>
<dbReference type="PRINTS" id="PR00344">
    <property type="entry name" value="BCTRLSENSOR"/>
</dbReference>
<evidence type="ECO:0000256" key="3">
    <source>
        <dbReference type="ARBA" id="ARBA00012438"/>
    </source>
</evidence>
<evidence type="ECO:0000256" key="12">
    <source>
        <dbReference type="SAM" id="Phobius"/>
    </source>
</evidence>
<keyword evidence="4" id="KW-1003">Cell membrane</keyword>
<reference evidence="14 15" key="1">
    <citation type="submission" date="2016-11" db="EMBL/GenBank/DDBJ databases">
        <authorList>
            <person name="Jaros S."/>
            <person name="Januszkiewicz K."/>
            <person name="Wedrychowicz H."/>
        </authorList>
    </citation>
    <scope>NUCLEOTIDE SEQUENCE [LARGE SCALE GENOMIC DNA]</scope>
    <source>
        <strain evidence="14 15">DSM 21864</strain>
    </source>
</reference>
<keyword evidence="15" id="KW-1185">Reference proteome</keyword>
<dbReference type="SMART" id="SM00387">
    <property type="entry name" value="HATPase_c"/>
    <property type="match status" value="1"/>
</dbReference>
<evidence type="ECO:0000256" key="8">
    <source>
        <dbReference type="ARBA" id="ARBA00022777"/>
    </source>
</evidence>
<proteinExistence type="predicted"/>